<organism evidence="1">
    <name type="scientific">marine metagenome</name>
    <dbReference type="NCBI Taxonomy" id="408172"/>
    <lineage>
        <taxon>unclassified sequences</taxon>
        <taxon>metagenomes</taxon>
        <taxon>ecological metagenomes</taxon>
    </lineage>
</organism>
<proteinExistence type="predicted"/>
<dbReference type="AlphaFoldDB" id="A0A382V1C6"/>
<dbReference type="EMBL" id="UINC01148417">
    <property type="protein sequence ID" value="SVD40283.1"/>
    <property type="molecule type" value="Genomic_DNA"/>
</dbReference>
<accession>A0A382V1C6</accession>
<reference evidence="1" key="1">
    <citation type="submission" date="2018-05" db="EMBL/GenBank/DDBJ databases">
        <authorList>
            <person name="Lanie J.A."/>
            <person name="Ng W.-L."/>
            <person name="Kazmierczak K.M."/>
            <person name="Andrzejewski T.M."/>
            <person name="Davidsen T.M."/>
            <person name="Wayne K.J."/>
            <person name="Tettelin H."/>
            <person name="Glass J.I."/>
            <person name="Rusch D."/>
            <person name="Podicherti R."/>
            <person name="Tsui H.-C.T."/>
            <person name="Winkler M.E."/>
        </authorList>
    </citation>
    <scope>NUCLEOTIDE SEQUENCE</scope>
</reference>
<gene>
    <name evidence="1" type="ORF">METZ01_LOCUS393137</name>
</gene>
<name>A0A382V1C6_9ZZZZ</name>
<evidence type="ECO:0000313" key="1">
    <source>
        <dbReference type="EMBL" id="SVD40283.1"/>
    </source>
</evidence>
<feature type="non-terminal residue" evidence="1">
    <location>
        <position position="1"/>
    </location>
</feature>
<protein>
    <submittedName>
        <fullName evidence="1">Uncharacterized protein</fullName>
    </submittedName>
</protein>
<sequence length="37" mass="4305">VSTQLLELLLETSFSRCLRKTLADERRGNKPFTWSHA</sequence>